<dbReference type="RefSeq" id="WP_345103921.1">
    <property type="nucleotide sequence ID" value="NZ_BAABCV010000007.1"/>
</dbReference>
<evidence type="ECO:0000313" key="1">
    <source>
        <dbReference type="EMBL" id="GAA4097501.1"/>
    </source>
</evidence>
<dbReference type="SUPFAM" id="SSF53448">
    <property type="entry name" value="Nucleotide-diphospho-sugar transferases"/>
    <property type="match status" value="1"/>
</dbReference>
<dbReference type="Proteomes" id="UP001500841">
    <property type="component" value="Unassembled WGS sequence"/>
</dbReference>
<comment type="caution">
    <text evidence="1">The sequence shown here is derived from an EMBL/GenBank/DDBJ whole genome shotgun (WGS) entry which is preliminary data.</text>
</comment>
<proteinExistence type="predicted"/>
<sequence length="315" mass="36929">MQIPVIFFHYGDPLYLKYALKQARYYNPDADIYLLGDKENNKYPFVTHISIAAFEPATEQFRSIYQHRSDNDLNYELICFLRWFYIREFCKANDIDSFIYLDSDVLCYQNLTELVPLFNNCRIANTCDDTGMPAFTYFRDKGVINDFCDHLIRYYTDPAAIARLDYLYQPFKDNPQLLGGISDMALFHLYFKDYPEGAIKVDLLTDEIAVDSNINCADGYETENGIKKIYWKNNLPYGKNEASGKLIRFVTLHYQAHAKDAMRQNYTAEGYQVAKYLEARDIKGKIKRAKKSIKKYLKGQVKIRPLSIFLPWIYL</sequence>
<accession>A0ABP7WV25</accession>
<protein>
    <recommendedName>
        <fullName evidence="3">Glycosyl transferase family 8</fullName>
    </recommendedName>
</protein>
<organism evidence="1 2">
    <name type="scientific">Mucilaginibacter panaciglaebae</name>
    <dbReference type="NCBI Taxonomy" id="502331"/>
    <lineage>
        <taxon>Bacteria</taxon>
        <taxon>Pseudomonadati</taxon>
        <taxon>Bacteroidota</taxon>
        <taxon>Sphingobacteriia</taxon>
        <taxon>Sphingobacteriales</taxon>
        <taxon>Sphingobacteriaceae</taxon>
        <taxon>Mucilaginibacter</taxon>
    </lineage>
</organism>
<dbReference type="EMBL" id="BAABCV010000007">
    <property type="protein sequence ID" value="GAA4097501.1"/>
    <property type="molecule type" value="Genomic_DNA"/>
</dbReference>
<gene>
    <name evidence="1" type="ORF">GCM10022392_21310</name>
</gene>
<reference evidence="2" key="1">
    <citation type="journal article" date="2019" name="Int. J. Syst. Evol. Microbiol.">
        <title>The Global Catalogue of Microorganisms (GCM) 10K type strain sequencing project: providing services to taxonomists for standard genome sequencing and annotation.</title>
        <authorList>
            <consortium name="The Broad Institute Genomics Platform"/>
            <consortium name="The Broad Institute Genome Sequencing Center for Infectious Disease"/>
            <person name="Wu L."/>
            <person name="Ma J."/>
        </authorList>
    </citation>
    <scope>NUCLEOTIDE SEQUENCE [LARGE SCALE GENOMIC DNA]</scope>
    <source>
        <strain evidence="2">JCM 17085</strain>
    </source>
</reference>
<evidence type="ECO:0008006" key="3">
    <source>
        <dbReference type="Google" id="ProtNLM"/>
    </source>
</evidence>
<keyword evidence="2" id="KW-1185">Reference proteome</keyword>
<dbReference type="InterPro" id="IPR029044">
    <property type="entry name" value="Nucleotide-diphossugar_trans"/>
</dbReference>
<name>A0ABP7WV25_9SPHI</name>
<evidence type="ECO:0000313" key="2">
    <source>
        <dbReference type="Proteomes" id="UP001500841"/>
    </source>
</evidence>